<dbReference type="NCBIfam" id="TIGR00014">
    <property type="entry name" value="arsC"/>
    <property type="match status" value="1"/>
</dbReference>
<evidence type="ECO:0000256" key="3">
    <source>
        <dbReference type="PROSITE-ProRule" id="PRU01282"/>
    </source>
</evidence>
<dbReference type="Pfam" id="PF03960">
    <property type="entry name" value="ArsC"/>
    <property type="match status" value="1"/>
</dbReference>
<sequence length="113" mass="13092">MLKIYHNNRCSKSRQALELTRNAGKEVEVIDYLKTPPTAADLQVILRKLHMKPDQLIRKNEAIYKDRFKGKNLTDEEWIQAKVSYPVLIERPIVVKGEEAVVGRPPEKVQELL</sequence>
<dbReference type="PANTHER" id="PTHR30041">
    <property type="entry name" value="ARSENATE REDUCTASE"/>
    <property type="match status" value="1"/>
</dbReference>
<accession>A0ABW6BMB7</accession>
<proteinExistence type="inferred from homology"/>
<evidence type="ECO:0000256" key="1">
    <source>
        <dbReference type="ARBA" id="ARBA00007198"/>
    </source>
</evidence>
<dbReference type="InterPro" id="IPR006660">
    <property type="entry name" value="Arsenate_reductase-like"/>
</dbReference>
<keyword evidence="5" id="KW-1185">Reference proteome</keyword>
<keyword evidence="2 4" id="KW-0560">Oxidoreductase</keyword>
<dbReference type="GO" id="GO:0008794">
    <property type="term" value="F:arsenate reductase (glutaredoxin) activity"/>
    <property type="evidence" value="ECO:0007669"/>
    <property type="project" value="UniProtKB-EC"/>
</dbReference>
<protein>
    <submittedName>
        <fullName evidence="4">Arsenate reductase (Glutaredoxin)</fullName>
        <ecNumber evidence="4">1.20.4.1</ecNumber>
    </submittedName>
</protein>
<dbReference type="RefSeq" id="WP_377479358.1">
    <property type="nucleotide sequence ID" value="NZ_JBHUOX010000001.1"/>
</dbReference>
<dbReference type="Gene3D" id="3.40.30.10">
    <property type="entry name" value="Glutaredoxin"/>
    <property type="match status" value="1"/>
</dbReference>
<dbReference type="SUPFAM" id="SSF52833">
    <property type="entry name" value="Thioredoxin-like"/>
    <property type="match status" value="1"/>
</dbReference>
<dbReference type="EMBL" id="JBHUOX010000001">
    <property type="protein sequence ID" value="MFD2998865.1"/>
    <property type="molecule type" value="Genomic_DNA"/>
</dbReference>
<dbReference type="Proteomes" id="UP001597641">
    <property type="component" value="Unassembled WGS sequence"/>
</dbReference>
<evidence type="ECO:0000313" key="4">
    <source>
        <dbReference type="EMBL" id="MFD2998865.1"/>
    </source>
</evidence>
<dbReference type="EC" id="1.20.4.1" evidence="4"/>
<dbReference type="PANTHER" id="PTHR30041:SF4">
    <property type="entry name" value="ARSENATE REDUCTASE"/>
    <property type="match status" value="1"/>
</dbReference>
<evidence type="ECO:0000256" key="2">
    <source>
        <dbReference type="ARBA" id="ARBA00023002"/>
    </source>
</evidence>
<dbReference type="CDD" id="cd03034">
    <property type="entry name" value="ArsC_ArsC"/>
    <property type="match status" value="1"/>
</dbReference>
<dbReference type="PROSITE" id="PS51353">
    <property type="entry name" value="ARSC"/>
    <property type="match status" value="1"/>
</dbReference>
<gene>
    <name evidence="4" type="primary">arsC</name>
    <name evidence="4" type="ORF">ACFS7Z_00715</name>
</gene>
<dbReference type="InterPro" id="IPR006659">
    <property type="entry name" value="Arsenate_reductase"/>
</dbReference>
<name>A0ABW6BMB7_9BACT</name>
<reference evidence="5" key="1">
    <citation type="journal article" date="2019" name="Int. J. Syst. Evol. Microbiol.">
        <title>The Global Catalogue of Microorganisms (GCM) 10K type strain sequencing project: providing services to taxonomists for standard genome sequencing and annotation.</title>
        <authorList>
            <consortium name="The Broad Institute Genomics Platform"/>
            <consortium name="The Broad Institute Genome Sequencing Center for Infectious Disease"/>
            <person name="Wu L."/>
            <person name="Ma J."/>
        </authorList>
    </citation>
    <scope>NUCLEOTIDE SEQUENCE [LARGE SCALE GENOMIC DNA]</scope>
    <source>
        <strain evidence="5">KCTC 23984</strain>
    </source>
</reference>
<dbReference type="InterPro" id="IPR036249">
    <property type="entry name" value="Thioredoxin-like_sf"/>
</dbReference>
<comment type="caution">
    <text evidence="4">The sequence shown here is derived from an EMBL/GenBank/DDBJ whole genome shotgun (WGS) entry which is preliminary data.</text>
</comment>
<comment type="similarity">
    <text evidence="1 3">Belongs to the ArsC family.</text>
</comment>
<organism evidence="4 5">
    <name type="scientific">Pontibacter toksunensis</name>
    <dbReference type="NCBI Taxonomy" id="1332631"/>
    <lineage>
        <taxon>Bacteria</taxon>
        <taxon>Pseudomonadati</taxon>
        <taxon>Bacteroidota</taxon>
        <taxon>Cytophagia</taxon>
        <taxon>Cytophagales</taxon>
        <taxon>Hymenobacteraceae</taxon>
        <taxon>Pontibacter</taxon>
    </lineage>
</organism>
<evidence type="ECO:0000313" key="5">
    <source>
        <dbReference type="Proteomes" id="UP001597641"/>
    </source>
</evidence>